<reference evidence="1 2" key="1">
    <citation type="submission" date="2020-08" db="EMBL/GenBank/DDBJ databases">
        <title>Genomic Encyclopedia of Type Strains, Phase III (KMG-III): the genomes of soil and plant-associated and newly described type strains.</title>
        <authorList>
            <person name="Whitman W."/>
        </authorList>
    </citation>
    <scope>NUCLEOTIDE SEQUENCE [LARGE SCALE GENOMIC DNA]</scope>
    <source>
        <strain evidence="1 2">CECT 8234</strain>
    </source>
</reference>
<gene>
    <name evidence="1" type="ORF">FHS16_003407</name>
</gene>
<sequence>MQWQEDSVPQAVMRLGTLSSLYTDKKKKPPSHLEGEA</sequence>
<organism evidence="1 2">
    <name type="scientific">Paenibacillus endophyticus</name>
    <dbReference type="NCBI Taxonomy" id="1294268"/>
    <lineage>
        <taxon>Bacteria</taxon>
        <taxon>Bacillati</taxon>
        <taxon>Bacillota</taxon>
        <taxon>Bacilli</taxon>
        <taxon>Bacillales</taxon>
        <taxon>Paenibacillaceae</taxon>
        <taxon>Paenibacillus</taxon>
    </lineage>
</organism>
<dbReference type="AlphaFoldDB" id="A0A7W5C9U4"/>
<comment type="caution">
    <text evidence="1">The sequence shown here is derived from an EMBL/GenBank/DDBJ whole genome shotgun (WGS) entry which is preliminary data.</text>
</comment>
<name>A0A7W5C9U4_9BACL</name>
<keyword evidence="2" id="KW-1185">Reference proteome</keyword>
<protein>
    <submittedName>
        <fullName evidence="1">Uncharacterized protein</fullName>
    </submittedName>
</protein>
<dbReference type="EMBL" id="JACHXW010000009">
    <property type="protein sequence ID" value="MBB3153345.1"/>
    <property type="molecule type" value="Genomic_DNA"/>
</dbReference>
<dbReference type="Proteomes" id="UP000518605">
    <property type="component" value="Unassembled WGS sequence"/>
</dbReference>
<accession>A0A7W5C9U4</accession>
<proteinExistence type="predicted"/>
<evidence type="ECO:0000313" key="1">
    <source>
        <dbReference type="EMBL" id="MBB3153345.1"/>
    </source>
</evidence>
<evidence type="ECO:0000313" key="2">
    <source>
        <dbReference type="Proteomes" id="UP000518605"/>
    </source>
</evidence>